<dbReference type="EMBL" id="CP141531">
    <property type="protein sequence ID" value="WRO06690.1"/>
    <property type="molecule type" value="Genomic_DNA"/>
</dbReference>
<sequence length="65" mass="7475">MNPVNFTVDVSLNEIIKTFILAGVNGIAVFLSTRYMGKMVERVERETRYGNKLIRDGKRDKGKKR</sequence>
<name>A0AB38Z7X5_9CHLR</name>
<dbReference type="Proteomes" id="UP001327986">
    <property type="component" value="Chromosome"/>
</dbReference>
<dbReference type="RefSeq" id="WP_324664199.1">
    <property type="nucleotide sequence ID" value="NZ_CP141531.1"/>
</dbReference>
<keyword evidence="1" id="KW-0812">Transmembrane</keyword>
<gene>
    <name evidence="2" type="ORF">VLL09_04690</name>
</gene>
<accession>A0AB38Z7X5</accession>
<feature type="transmembrane region" description="Helical" evidence="1">
    <location>
        <begin position="15"/>
        <end position="36"/>
    </location>
</feature>
<evidence type="ECO:0000313" key="3">
    <source>
        <dbReference type="Proteomes" id="UP001327986"/>
    </source>
</evidence>
<keyword evidence="1" id="KW-0472">Membrane</keyword>
<protein>
    <submittedName>
        <fullName evidence="2">Uncharacterized protein</fullName>
    </submittedName>
</protein>
<evidence type="ECO:0000256" key="1">
    <source>
        <dbReference type="SAM" id="Phobius"/>
    </source>
</evidence>
<reference evidence="2" key="1">
    <citation type="submission" date="2023-12" db="EMBL/GenBank/DDBJ databases">
        <title>Isolation of organohalide respiring bacteria Dehalococcoides mccartyi strain GPTCE1 in groundwater collected near a chemical plant in Suzhou, China.</title>
        <authorList>
            <person name="Liu G."/>
        </authorList>
    </citation>
    <scope>NUCLEOTIDE SEQUENCE</scope>
    <source>
        <strain evidence="2">GPTCE1</strain>
    </source>
</reference>
<dbReference type="AlphaFoldDB" id="A0AB38Z7X5"/>
<proteinExistence type="predicted"/>
<organism evidence="2 3">
    <name type="scientific">Dehalococcoides mccartyi</name>
    <dbReference type="NCBI Taxonomy" id="61435"/>
    <lineage>
        <taxon>Bacteria</taxon>
        <taxon>Bacillati</taxon>
        <taxon>Chloroflexota</taxon>
        <taxon>Dehalococcoidia</taxon>
        <taxon>Dehalococcoidales</taxon>
        <taxon>Dehalococcoidaceae</taxon>
        <taxon>Dehalococcoides</taxon>
    </lineage>
</organism>
<keyword evidence="1" id="KW-1133">Transmembrane helix</keyword>
<evidence type="ECO:0000313" key="2">
    <source>
        <dbReference type="EMBL" id="WRO06690.1"/>
    </source>
</evidence>